<dbReference type="EMBL" id="PFAZ01000002">
    <property type="protein sequence ID" value="PIR89253.1"/>
    <property type="molecule type" value="Genomic_DNA"/>
</dbReference>
<dbReference type="GO" id="GO:0016491">
    <property type="term" value="F:oxidoreductase activity"/>
    <property type="evidence" value="ECO:0007669"/>
    <property type="project" value="InterPro"/>
</dbReference>
<reference evidence="3" key="1">
    <citation type="submission" date="2017-09" db="EMBL/GenBank/DDBJ databases">
        <title>Depth-based differentiation of microbial function through sediment-hosted aquifers and enrichment of novel symbionts in the deep terrestrial subsurface.</title>
        <authorList>
            <person name="Probst A.J."/>
            <person name="Ladd B."/>
            <person name="Jarett J.K."/>
            <person name="Geller-Mcgrath D.E."/>
            <person name="Sieber C.M.K."/>
            <person name="Emerson J.B."/>
            <person name="Anantharaman K."/>
            <person name="Thomas B.C."/>
            <person name="Malmstrom R."/>
            <person name="Stieglmeier M."/>
            <person name="Klingl A."/>
            <person name="Woyke T."/>
            <person name="Ryan C.M."/>
            <person name="Banfield J.F."/>
        </authorList>
    </citation>
    <scope>NUCLEOTIDE SEQUENCE [LARGE SCALE GENOMIC DNA]</scope>
</reference>
<keyword evidence="2" id="KW-0413">Isomerase</keyword>
<dbReference type="PROSITE" id="PS51352">
    <property type="entry name" value="THIOREDOXIN_2"/>
    <property type="match status" value="1"/>
</dbReference>
<dbReference type="PANTHER" id="PTHR42852">
    <property type="entry name" value="THIOL:DISULFIDE INTERCHANGE PROTEIN DSBE"/>
    <property type="match status" value="1"/>
</dbReference>
<organism evidence="2 3">
    <name type="scientific">Candidatus Harrisonbacteria bacterium CG10_big_fil_rev_8_21_14_0_10_40_38</name>
    <dbReference type="NCBI Taxonomy" id="1974583"/>
    <lineage>
        <taxon>Bacteria</taxon>
        <taxon>Candidatus Harrisoniibacteriota</taxon>
    </lineage>
</organism>
<proteinExistence type="predicted"/>
<dbReference type="Gene3D" id="2.60.120.260">
    <property type="entry name" value="Galactose-binding domain-like"/>
    <property type="match status" value="1"/>
</dbReference>
<dbReference type="InterPro" id="IPR036249">
    <property type="entry name" value="Thioredoxin-like_sf"/>
</dbReference>
<dbReference type="SUPFAM" id="SSF52833">
    <property type="entry name" value="Thioredoxin-like"/>
    <property type="match status" value="1"/>
</dbReference>
<dbReference type="GO" id="GO:0016853">
    <property type="term" value="F:isomerase activity"/>
    <property type="evidence" value="ECO:0007669"/>
    <property type="project" value="UniProtKB-KW"/>
</dbReference>
<dbReference type="InterPro" id="IPR050553">
    <property type="entry name" value="Thioredoxin_ResA/DsbE_sf"/>
</dbReference>
<feature type="domain" description="Thioredoxin" evidence="1">
    <location>
        <begin position="63"/>
        <end position="197"/>
    </location>
</feature>
<name>A0A2H0USA9_9BACT</name>
<dbReference type="Pfam" id="PF17991">
    <property type="entry name" value="Thioredoxin_10"/>
    <property type="match status" value="1"/>
</dbReference>
<dbReference type="InterPro" id="IPR000866">
    <property type="entry name" value="AhpC/TSA"/>
</dbReference>
<protein>
    <submittedName>
        <fullName evidence="2">Thiol-disulfide isomerase</fullName>
    </submittedName>
</protein>
<dbReference type="Gene3D" id="3.40.30.10">
    <property type="entry name" value="Glutaredoxin"/>
    <property type="match status" value="1"/>
</dbReference>
<dbReference type="AlphaFoldDB" id="A0A2H0USA9"/>
<dbReference type="GO" id="GO:0016209">
    <property type="term" value="F:antioxidant activity"/>
    <property type="evidence" value="ECO:0007669"/>
    <property type="project" value="InterPro"/>
</dbReference>
<sequence>MKKNIKLIIAILFVAGIIWFIESKTVNPNQGIEKNSNITVTSRKTAEEKESKYEHAKEIVNPSGFINTDENFTIQNLIGEKIILVDFWTYSCINCQRTLPYLTAWYDKYKDQGLAIVGIHTPEFEFEKKYENVKQATENYGIDYPVVLDNDYATWRAYENRYWPRKYLIDIDGFIVYDHIGEGAYDETEEKIQELLSERKLALGSSENISGGIVAPSDMPETNFGKIKSPETYFGSARNSNLGNGKSGQVGIQTFEIPSSLSPNTLYLKGKWDIQNEFAQNKESSAEIIFRYSSKDVYMVASADELITIKVYRDDKLISDSITIKEDRLYKLIEGNDYEDHTIRIIINKPNLKAFTFTFG</sequence>
<dbReference type="InterPro" id="IPR013766">
    <property type="entry name" value="Thioredoxin_domain"/>
</dbReference>
<dbReference type="PANTHER" id="PTHR42852:SF13">
    <property type="entry name" value="PROTEIN DIPZ"/>
    <property type="match status" value="1"/>
</dbReference>
<dbReference type="Proteomes" id="UP000231157">
    <property type="component" value="Unassembled WGS sequence"/>
</dbReference>
<dbReference type="Pfam" id="PF00578">
    <property type="entry name" value="AhpC-TSA"/>
    <property type="match status" value="1"/>
</dbReference>
<accession>A0A2H0USA9</accession>
<evidence type="ECO:0000313" key="3">
    <source>
        <dbReference type="Proteomes" id="UP000231157"/>
    </source>
</evidence>
<evidence type="ECO:0000313" key="2">
    <source>
        <dbReference type="EMBL" id="PIR89253.1"/>
    </source>
</evidence>
<evidence type="ECO:0000259" key="1">
    <source>
        <dbReference type="PROSITE" id="PS51352"/>
    </source>
</evidence>
<gene>
    <name evidence="2" type="ORF">COU07_02210</name>
</gene>
<dbReference type="InterPro" id="IPR041017">
    <property type="entry name" value="Thioredoxin_10"/>
</dbReference>
<comment type="caution">
    <text evidence="2">The sequence shown here is derived from an EMBL/GenBank/DDBJ whole genome shotgun (WGS) entry which is preliminary data.</text>
</comment>